<dbReference type="InterPro" id="IPR001650">
    <property type="entry name" value="Helicase_C-like"/>
</dbReference>
<dbReference type="AlphaFoldDB" id="A0A6H9YNA6"/>
<dbReference type="Pfam" id="PF04851">
    <property type="entry name" value="ResIII"/>
    <property type="match status" value="1"/>
</dbReference>
<keyword evidence="4" id="KW-0347">Helicase</keyword>
<evidence type="ECO:0000259" key="2">
    <source>
        <dbReference type="PROSITE" id="PS51192"/>
    </source>
</evidence>
<accession>A0A6H9YNA6</accession>
<proteinExistence type="predicted"/>
<evidence type="ECO:0000313" key="5">
    <source>
        <dbReference type="Proteomes" id="UP000468735"/>
    </source>
</evidence>
<evidence type="ECO:0000256" key="1">
    <source>
        <dbReference type="SAM" id="MobiDB-lite"/>
    </source>
</evidence>
<dbReference type="Gene3D" id="6.10.140.530">
    <property type="match status" value="4"/>
</dbReference>
<dbReference type="GO" id="GO:0016787">
    <property type="term" value="F:hydrolase activity"/>
    <property type="evidence" value="ECO:0007669"/>
    <property type="project" value="InterPro"/>
</dbReference>
<keyword evidence="4" id="KW-0378">Hydrolase</keyword>
<dbReference type="InterPro" id="IPR006935">
    <property type="entry name" value="Helicase/UvrB_N"/>
</dbReference>
<dbReference type="EMBL" id="WBMT01000015">
    <property type="protein sequence ID" value="KAB2344905.1"/>
    <property type="molecule type" value="Genomic_DNA"/>
</dbReference>
<reference evidence="4 5" key="1">
    <citation type="submission" date="2019-09" db="EMBL/GenBank/DDBJ databases">
        <title>Actinomadura physcomitrii sp. nov., a novel actinomycete isolated from moss [Physcomitrium sphaericum (Ludw) Fuernr].</title>
        <authorList>
            <person name="Zhuang X."/>
            <person name="Liu C."/>
        </authorList>
    </citation>
    <scope>NUCLEOTIDE SEQUENCE [LARGE SCALE GENOMIC DNA]</scope>
    <source>
        <strain evidence="4 5">HMC1</strain>
    </source>
</reference>
<feature type="region of interest" description="Disordered" evidence="1">
    <location>
        <begin position="1"/>
        <end position="22"/>
    </location>
</feature>
<dbReference type="PANTHER" id="PTHR33418:SF1">
    <property type="entry name" value="HELICASE-ASSOCIATED DOMAIN-CONTAINING PROTEIN"/>
    <property type="match status" value="1"/>
</dbReference>
<dbReference type="PROSITE" id="PS51192">
    <property type="entry name" value="HELICASE_ATP_BIND_1"/>
    <property type="match status" value="1"/>
</dbReference>
<sequence>MTGATASTAPRQPRPARPGQVAAQSATCVVEEDLWRHQPVAVEANCRELAAGGRATNVSACGSGKSRIAALTARRLVMAGSVLVMVPTLELAAQMIRDFVSVGGAGRLVAVCSDGEVLHGDSGVPAGTVTTRPQQLAAAVAAAGGGRVTVVCTYQSLPVVAAAHRDHGLGRWGLVVVDEAHRTAGAAGRAWSLVHHDAQIPALRRLYMTATPRIYTDGGQTAVSMDDESIYGPTVFELSTGEAIERGLLAEWEIVLALVSPARLDPELLATGEHVTVGRTAIALDVLALQVAVLRAAAEHDVRKMITFHHRVASARAWAIALPQVSELLAEGDRPAAVTAHHIHGGQKRPVRQRILDNLRAADNGNGELLVVANSRVLAEGVDAPAVDAIGMIDSRASEIDIVQIVGRALRTGGRKGKVAKIIVPILMDGVDPGAGPQSVLEGSAFSPLWRVLRALRAHDQRLVPRLRAVGAAVDAADGSGALQMPDWLSVSGRVPFPDDLARAVLLGTIRSTTQQWTTDTATPRDPASGPWREEYAHAAEYYSRYGDLDADFDVVCQHGFPVGRWIRDQRRDWRGGYLTPYQTALLDTLGMIWHVPNHRWRKAHAVAAEYRACHGTLLDVPPYYIRNKIRLRQWLDRQIERYHKGTLPPDHAADLEALGVVGPNSDRSCDRAWARGHAAAQAYHRQHRSLYSTASPRTIDGVDLDTWLPQQQRDRRAGKLTLRQIQALDTLGMRWDGFGRDWRDGLADLTEHHQAHGHIHLSLDHQGRRIKDLGRWLQRRREDHAAGTLTKAQAAALHRLGIWWDPILGPYAAELTALEAFHTTHGDLRLPPDYTVGDLKLDRWLCQLASDNRHGIRQPPELLAYLSRLDPHWHWRSPQRAED</sequence>
<dbReference type="SMART" id="SM00490">
    <property type="entry name" value="HELICc"/>
    <property type="match status" value="1"/>
</dbReference>
<dbReference type="GO" id="GO:0005524">
    <property type="term" value="F:ATP binding"/>
    <property type="evidence" value="ECO:0007669"/>
    <property type="project" value="InterPro"/>
</dbReference>
<gene>
    <name evidence="4" type="ORF">F8566_30410</name>
</gene>
<dbReference type="PROSITE" id="PS51194">
    <property type="entry name" value="HELICASE_CTER"/>
    <property type="match status" value="1"/>
</dbReference>
<feature type="domain" description="Helicase ATP-binding" evidence="2">
    <location>
        <begin position="46"/>
        <end position="230"/>
    </location>
</feature>
<evidence type="ECO:0000313" key="4">
    <source>
        <dbReference type="EMBL" id="KAB2344905.1"/>
    </source>
</evidence>
<dbReference type="InterPro" id="IPR027417">
    <property type="entry name" value="P-loop_NTPase"/>
</dbReference>
<dbReference type="GO" id="GO:0003677">
    <property type="term" value="F:DNA binding"/>
    <property type="evidence" value="ECO:0007669"/>
    <property type="project" value="InterPro"/>
</dbReference>
<dbReference type="SUPFAM" id="SSF52540">
    <property type="entry name" value="P-loop containing nucleoside triphosphate hydrolases"/>
    <property type="match status" value="1"/>
</dbReference>
<evidence type="ECO:0000259" key="3">
    <source>
        <dbReference type="PROSITE" id="PS51194"/>
    </source>
</evidence>
<feature type="domain" description="Helicase C-terminal" evidence="3">
    <location>
        <begin position="288"/>
        <end position="471"/>
    </location>
</feature>
<dbReference type="InterPro" id="IPR005114">
    <property type="entry name" value="Helicase_assoc"/>
</dbReference>
<dbReference type="Pfam" id="PF00271">
    <property type="entry name" value="Helicase_C"/>
    <property type="match status" value="1"/>
</dbReference>
<dbReference type="SMART" id="SM00487">
    <property type="entry name" value="DEXDc"/>
    <property type="match status" value="1"/>
</dbReference>
<dbReference type="Pfam" id="PF03457">
    <property type="entry name" value="HA"/>
    <property type="match status" value="4"/>
</dbReference>
<comment type="caution">
    <text evidence="4">The sequence shown here is derived from an EMBL/GenBank/DDBJ whole genome shotgun (WGS) entry which is preliminary data.</text>
</comment>
<dbReference type="PANTHER" id="PTHR33418">
    <property type="entry name" value="HELICASE-ASSOCIATED"/>
    <property type="match status" value="1"/>
</dbReference>
<dbReference type="InterPro" id="IPR014001">
    <property type="entry name" value="Helicase_ATP-bd"/>
</dbReference>
<keyword evidence="5" id="KW-1185">Reference proteome</keyword>
<dbReference type="Proteomes" id="UP000468735">
    <property type="component" value="Unassembled WGS sequence"/>
</dbReference>
<keyword evidence="4" id="KW-0067">ATP-binding</keyword>
<organism evidence="4 5">
    <name type="scientific">Actinomadura rudentiformis</name>
    <dbReference type="NCBI Taxonomy" id="359158"/>
    <lineage>
        <taxon>Bacteria</taxon>
        <taxon>Bacillati</taxon>
        <taxon>Actinomycetota</taxon>
        <taxon>Actinomycetes</taxon>
        <taxon>Streptosporangiales</taxon>
        <taxon>Thermomonosporaceae</taxon>
        <taxon>Actinomadura</taxon>
    </lineage>
</organism>
<protein>
    <submittedName>
        <fullName evidence="4">DEAD/DEAH box helicase</fullName>
    </submittedName>
</protein>
<dbReference type="Gene3D" id="3.40.50.300">
    <property type="entry name" value="P-loop containing nucleotide triphosphate hydrolases"/>
    <property type="match status" value="2"/>
</dbReference>
<dbReference type="OrthoDB" id="9776021at2"/>
<keyword evidence="4" id="KW-0547">Nucleotide-binding</keyword>
<dbReference type="GO" id="GO:0004386">
    <property type="term" value="F:helicase activity"/>
    <property type="evidence" value="ECO:0007669"/>
    <property type="project" value="UniProtKB-KW"/>
</dbReference>
<name>A0A6H9YNA6_9ACTN</name>
<dbReference type="CDD" id="cd18785">
    <property type="entry name" value="SF2_C"/>
    <property type="match status" value="1"/>
</dbReference>